<evidence type="ECO:0000313" key="10">
    <source>
        <dbReference type="Proteomes" id="UP000832011"/>
    </source>
</evidence>
<dbReference type="InterPro" id="IPR017937">
    <property type="entry name" value="Thioredoxin_CS"/>
</dbReference>
<organism evidence="9 10">
    <name type="scientific">Vitreoscilla massiliensis</name>
    <dbReference type="NCBI Taxonomy" id="1689272"/>
    <lineage>
        <taxon>Bacteria</taxon>
        <taxon>Pseudomonadati</taxon>
        <taxon>Pseudomonadota</taxon>
        <taxon>Betaproteobacteria</taxon>
        <taxon>Neisseriales</taxon>
        <taxon>Neisseriaceae</taxon>
        <taxon>Vitreoscilla</taxon>
    </lineage>
</organism>
<keyword evidence="2" id="KW-0813">Transport</keyword>
<keyword evidence="3" id="KW-0479">Metal-binding</keyword>
<evidence type="ECO:0000256" key="6">
    <source>
        <dbReference type="ARBA" id="ARBA00023284"/>
    </source>
</evidence>
<gene>
    <name evidence="9" type="primary">trxC</name>
    <name evidence="9" type="ORF">LVJ82_15310</name>
</gene>
<dbReference type="PROSITE" id="PS00194">
    <property type="entry name" value="THIOREDOXIN_1"/>
    <property type="match status" value="1"/>
</dbReference>
<sequence length="144" mass="15983">MNETLHCVCPHCHSTNRVPVQKLTEQPVCGHCKEALITGKPVVLDQDSFARHIQRSQFPVVVDFWAPWCGPCQMMAPAFAEAAERLKFKAQLCKLDTEAHPQTAAPYGIRSIPTMAVFKEGQEIARVSGAMPVGEIVRWVESVL</sequence>
<dbReference type="Gene3D" id="3.40.30.10">
    <property type="entry name" value="Glutaredoxin"/>
    <property type="match status" value="1"/>
</dbReference>
<dbReference type="PRINTS" id="PR00421">
    <property type="entry name" value="THIOREDOXIN"/>
</dbReference>
<name>A0ABY4DZ49_9NEIS</name>
<dbReference type="PANTHER" id="PTHR45663:SF11">
    <property type="entry name" value="GEO12009P1"/>
    <property type="match status" value="1"/>
</dbReference>
<dbReference type="RefSeq" id="WP_058357503.1">
    <property type="nucleotide sequence ID" value="NZ_CABKVG010000010.1"/>
</dbReference>
<reference evidence="9 10" key="1">
    <citation type="journal article" date="2022" name="Res Sq">
        <title>Evolution of multicellular longitudinally dividing oral cavity symbionts (Neisseriaceae).</title>
        <authorList>
            <person name="Nyongesa S."/>
            <person name="Weber P."/>
            <person name="Bernet E."/>
            <person name="Pullido F."/>
            <person name="Nieckarz M."/>
            <person name="Delaby M."/>
            <person name="Nieves C."/>
            <person name="Viehboeck T."/>
            <person name="Krause N."/>
            <person name="Rivera-Millot A."/>
            <person name="Nakamura A."/>
            <person name="Vischer N."/>
            <person name="VanNieuwenhze M."/>
            <person name="Brun Y."/>
            <person name="Cava F."/>
            <person name="Bulgheresi S."/>
            <person name="Veyrier F."/>
        </authorList>
    </citation>
    <scope>NUCLEOTIDE SEQUENCE [LARGE SCALE GENOMIC DNA]</scope>
    <source>
        <strain evidence="9 10">SN4</strain>
    </source>
</reference>
<keyword evidence="4" id="KW-0249">Electron transport</keyword>
<dbReference type="Pfam" id="PF21352">
    <property type="entry name" value="Zn_ribbon_Thio2"/>
    <property type="match status" value="1"/>
</dbReference>
<evidence type="ECO:0000256" key="4">
    <source>
        <dbReference type="ARBA" id="ARBA00022982"/>
    </source>
</evidence>
<dbReference type="NCBIfam" id="TIGR01068">
    <property type="entry name" value="thioredoxin"/>
    <property type="match status" value="1"/>
</dbReference>
<dbReference type="Proteomes" id="UP000832011">
    <property type="component" value="Chromosome"/>
</dbReference>
<keyword evidence="6" id="KW-0676">Redox-active center</keyword>
<evidence type="ECO:0000256" key="7">
    <source>
        <dbReference type="NCBIfam" id="TIGR01068"/>
    </source>
</evidence>
<dbReference type="InterPro" id="IPR049299">
    <property type="entry name" value="Thio2_N"/>
</dbReference>
<evidence type="ECO:0000256" key="2">
    <source>
        <dbReference type="ARBA" id="ARBA00022448"/>
    </source>
</evidence>
<dbReference type="InterPro" id="IPR005746">
    <property type="entry name" value="Thioredoxin"/>
</dbReference>
<evidence type="ECO:0000313" key="9">
    <source>
        <dbReference type="EMBL" id="UOO88808.1"/>
    </source>
</evidence>
<dbReference type="PROSITE" id="PS51352">
    <property type="entry name" value="THIOREDOXIN_2"/>
    <property type="match status" value="1"/>
</dbReference>
<dbReference type="InterPro" id="IPR036249">
    <property type="entry name" value="Thioredoxin-like_sf"/>
</dbReference>
<feature type="domain" description="Thioredoxin" evidence="8">
    <location>
        <begin position="20"/>
        <end position="144"/>
    </location>
</feature>
<proteinExistence type="inferred from homology"/>
<comment type="similarity">
    <text evidence="1">Belongs to the thioredoxin family.</text>
</comment>
<dbReference type="SUPFAM" id="SSF52833">
    <property type="entry name" value="Thioredoxin-like"/>
    <property type="match status" value="1"/>
</dbReference>
<dbReference type="NCBIfam" id="NF008229">
    <property type="entry name" value="PRK10996.1"/>
    <property type="match status" value="1"/>
</dbReference>
<accession>A0ABY4DZ49</accession>
<keyword evidence="5" id="KW-1015">Disulfide bond</keyword>
<dbReference type="InterPro" id="IPR013766">
    <property type="entry name" value="Thioredoxin_domain"/>
</dbReference>
<dbReference type="CDD" id="cd02947">
    <property type="entry name" value="TRX_family"/>
    <property type="match status" value="1"/>
</dbReference>
<evidence type="ECO:0000256" key="5">
    <source>
        <dbReference type="ARBA" id="ARBA00023157"/>
    </source>
</evidence>
<protein>
    <recommendedName>
        <fullName evidence="7">Thioredoxin</fullName>
    </recommendedName>
</protein>
<dbReference type="PANTHER" id="PTHR45663">
    <property type="entry name" value="GEO12009P1"/>
    <property type="match status" value="1"/>
</dbReference>
<dbReference type="EMBL" id="CP091511">
    <property type="protein sequence ID" value="UOO88808.1"/>
    <property type="molecule type" value="Genomic_DNA"/>
</dbReference>
<dbReference type="Pfam" id="PF00085">
    <property type="entry name" value="Thioredoxin"/>
    <property type="match status" value="1"/>
</dbReference>
<evidence type="ECO:0000256" key="3">
    <source>
        <dbReference type="ARBA" id="ARBA00022723"/>
    </source>
</evidence>
<dbReference type="Gene3D" id="2.30.30.380">
    <property type="entry name" value="Zn-finger domain of Sec23/24"/>
    <property type="match status" value="1"/>
</dbReference>
<evidence type="ECO:0000259" key="8">
    <source>
        <dbReference type="PROSITE" id="PS51352"/>
    </source>
</evidence>
<evidence type="ECO:0000256" key="1">
    <source>
        <dbReference type="ARBA" id="ARBA00008987"/>
    </source>
</evidence>
<keyword evidence="10" id="KW-1185">Reference proteome</keyword>